<dbReference type="Pfam" id="PF11207">
    <property type="entry name" value="DUF2989"/>
    <property type="match status" value="1"/>
</dbReference>
<proteinExistence type="predicted"/>
<evidence type="ECO:0000313" key="2">
    <source>
        <dbReference type="Proteomes" id="UP000076661"/>
    </source>
</evidence>
<comment type="caution">
    <text evidence="1">The sequence shown here is derived from an EMBL/GenBank/DDBJ whole genome shotgun (WGS) entry which is preliminary data.</text>
</comment>
<evidence type="ECO:0000313" key="1">
    <source>
        <dbReference type="EMBL" id="KZN68720.1"/>
    </source>
</evidence>
<gene>
    <name evidence="1" type="ORF">N478_13735</name>
</gene>
<evidence type="ECO:0008006" key="3">
    <source>
        <dbReference type="Google" id="ProtNLM"/>
    </source>
</evidence>
<organism evidence="1 2">
    <name type="scientific">Pseudoalteromonas luteoviolacea S4060-1</name>
    <dbReference type="NCBI Taxonomy" id="1365257"/>
    <lineage>
        <taxon>Bacteria</taxon>
        <taxon>Pseudomonadati</taxon>
        <taxon>Pseudomonadota</taxon>
        <taxon>Gammaproteobacteria</taxon>
        <taxon>Alteromonadales</taxon>
        <taxon>Pseudoalteromonadaceae</taxon>
        <taxon>Pseudoalteromonas</taxon>
    </lineage>
</organism>
<protein>
    <recommendedName>
        <fullName evidence="3">DUF2989 domain-containing protein</fullName>
    </recommendedName>
</protein>
<dbReference type="PATRIC" id="fig|1365257.3.peg.1147"/>
<dbReference type="PROSITE" id="PS51257">
    <property type="entry name" value="PROKAR_LIPOPROTEIN"/>
    <property type="match status" value="1"/>
</dbReference>
<sequence length="269" mass="31340">MANRWMFSIVSASLLSLMTGCEEPLTLAKVCDETPGFCSDLNKDSHCKEERAAVILSRYIEYKDPIDDNKYQLLKKFETYNTCISLAAKIEHIKLKEKTTSRVEGHLTSLKEMNRIYQDTRGSNHPGLLYYHWSRNNSQFAMNKLLRMQDEKYVRDNSEIQMFLATYYAKFDDDKTIDLLYRVLELNQAGETPDLEVYKALVSIFYKQKKYKHAYTFARIAQLSGFEEVDLIDIKHELTARGRNINVLEQLALKTREEIETGKFLSPRG</sequence>
<reference evidence="1 2" key="1">
    <citation type="submission" date="2013-07" db="EMBL/GenBank/DDBJ databases">
        <title>Comparative Genomic and Metabolomic Analysis of Twelve Strains of Pseudoalteromonas luteoviolacea.</title>
        <authorList>
            <person name="Vynne N.G."/>
            <person name="Mansson M."/>
            <person name="Gram L."/>
        </authorList>
    </citation>
    <scope>NUCLEOTIDE SEQUENCE [LARGE SCALE GENOMIC DNA]</scope>
    <source>
        <strain evidence="1 2">S4060-1</strain>
    </source>
</reference>
<accession>A0A162B9P2</accession>
<dbReference type="Proteomes" id="UP000076661">
    <property type="component" value="Unassembled WGS sequence"/>
</dbReference>
<dbReference type="InterPro" id="IPR021372">
    <property type="entry name" value="DUF2989"/>
</dbReference>
<dbReference type="RefSeq" id="WP_231101433.1">
    <property type="nucleotide sequence ID" value="NZ_AUXX01000008.1"/>
</dbReference>
<dbReference type="AlphaFoldDB" id="A0A162B9P2"/>
<name>A0A162B9P2_9GAMM</name>
<dbReference type="EMBL" id="AUXX01000008">
    <property type="protein sequence ID" value="KZN68720.1"/>
    <property type="molecule type" value="Genomic_DNA"/>
</dbReference>